<dbReference type="GO" id="GO:0006955">
    <property type="term" value="P:immune response"/>
    <property type="evidence" value="ECO:0007669"/>
    <property type="project" value="InterPro"/>
</dbReference>
<dbReference type="InterPro" id="IPR033899">
    <property type="entry name" value="CXC_Chemokine_domain"/>
</dbReference>
<name>A0A8I5NXQ4_PAPAN</name>
<dbReference type="GO" id="GO:0008009">
    <property type="term" value="F:chemokine activity"/>
    <property type="evidence" value="ECO:0007669"/>
    <property type="project" value="InterPro"/>
</dbReference>
<dbReference type="Gene3D" id="2.40.50.40">
    <property type="match status" value="1"/>
</dbReference>
<comment type="similarity">
    <text evidence="2 11">Belongs to the intercrine alpha (chemokine CxC) family.</text>
</comment>
<accession>A0A8I5NXQ4</accession>
<reference evidence="14" key="3">
    <citation type="submission" date="2025-09" db="UniProtKB">
        <authorList>
            <consortium name="Ensembl"/>
        </authorList>
    </citation>
    <scope>IDENTIFICATION</scope>
</reference>
<dbReference type="PRINTS" id="PR00436">
    <property type="entry name" value="INTERLEUKIN8"/>
</dbReference>
<evidence type="ECO:0000313" key="14">
    <source>
        <dbReference type="Ensembl" id="ENSPANP00000059362.1"/>
    </source>
</evidence>
<evidence type="ECO:0000313" key="15">
    <source>
        <dbReference type="Proteomes" id="UP000028761"/>
    </source>
</evidence>
<keyword evidence="3 11" id="KW-0145">Chemotaxis</keyword>
<dbReference type="InterPro" id="IPR036048">
    <property type="entry name" value="Interleukin_8-like_sf"/>
</dbReference>
<dbReference type="PRINTS" id="PR00437">
    <property type="entry name" value="SMALLCYTKCXC"/>
</dbReference>
<keyword evidence="10" id="KW-0395">Inflammatory response</keyword>
<keyword evidence="5 11" id="KW-0964">Secreted</keyword>
<dbReference type="AlphaFoldDB" id="A0A8I5NXQ4"/>
<feature type="domain" description="Chemokine interleukin-8-like" evidence="13">
    <location>
        <begin position="205"/>
        <end position="265"/>
    </location>
</feature>
<evidence type="ECO:0000256" key="2">
    <source>
        <dbReference type="ARBA" id="ARBA00010665"/>
    </source>
</evidence>
<dbReference type="SMART" id="SM00199">
    <property type="entry name" value="SCY"/>
    <property type="match status" value="1"/>
</dbReference>
<evidence type="ECO:0000256" key="6">
    <source>
        <dbReference type="ARBA" id="ARBA00022729"/>
    </source>
</evidence>
<dbReference type="Pfam" id="PF00048">
    <property type="entry name" value="IL8"/>
    <property type="match status" value="1"/>
</dbReference>
<evidence type="ECO:0000256" key="10">
    <source>
        <dbReference type="ARBA" id="ARBA00023198"/>
    </source>
</evidence>
<dbReference type="InterPro" id="IPR001089">
    <property type="entry name" value="Chemokine_CXC"/>
</dbReference>
<proteinExistence type="inferred from homology"/>
<evidence type="ECO:0000256" key="4">
    <source>
        <dbReference type="ARBA" id="ARBA00022514"/>
    </source>
</evidence>
<comment type="subcellular location">
    <subcellularLocation>
        <location evidence="1 11">Secreted</location>
    </subcellularLocation>
</comment>
<dbReference type="PROSITE" id="PS00471">
    <property type="entry name" value="SMALL_CYTOKINES_CXC"/>
    <property type="match status" value="1"/>
</dbReference>
<dbReference type="InterPro" id="IPR018048">
    <property type="entry name" value="Chemokine_CXC_CS"/>
</dbReference>
<reference evidence="14" key="2">
    <citation type="submission" date="2025-08" db="UniProtKB">
        <authorList>
            <consortium name="Ensembl"/>
        </authorList>
    </citation>
    <scope>IDENTIFICATION</scope>
</reference>
<feature type="region of interest" description="Disordered" evidence="12">
    <location>
        <begin position="133"/>
        <end position="159"/>
    </location>
</feature>
<dbReference type="InterPro" id="IPR001811">
    <property type="entry name" value="Chemokine_IL8-like_dom"/>
</dbReference>
<dbReference type="CDD" id="cd00273">
    <property type="entry name" value="Chemokine_CXC"/>
    <property type="match status" value="1"/>
</dbReference>
<keyword evidence="8" id="KW-0339">Growth factor</keyword>
<keyword evidence="9" id="KW-1015">Disulfide bond</keyword>
<dbReference type="GO" id="GO:0008083">
    <property type="term" value="F:growth factor activity"/>
    <property type="evidence" value="ECO:0007669"/>
    <property type="project" value="UniProtKB-KW"/>
</dbReference>
<dbReference type="GO" id="GO:0005615">
    <property type="term" value="C:extracellular space"/>
    <property type="evidence" value="ECO:0007669"/>
    <property type="project" value="UniProtKB-UniRule"/>
</dbReference>
<feature type="region of interest" description="Disordered" evidence="12">
    <location>
        <begin position="87"/>
        <end position="109"/>
    </location>
</feature>
<dbReference type="PANTHER" id="PTHR12015">
    <property type="entry name" value="SMALL INDUCIBLE CYTOKINE A"/>
    <property type="match status" value="1"/>
</dbReference>
<dbReference type="PANTHER" id="PTHR12015:SF192">
    <property type="entry name" value="GROWTH-REGULATED ALPHA PROTEIN"/>
    <property type="match status" value="1"/>
</dbReference>
<keyword evidence="15" id="KW-1185">Reference proteome</keyword>
<evidence type="ECO:0000256" key="7">
    <source>
        <dbReference type="ARBA" id="ARBA00022934"/>
    </source>
</evidence>
<protein>
    <recommendedName>
        <fullName evidence="11">C-X-C motif chemokine</fullName>
    </recommendedName>
</protein>
<evidence type="ECO:0000256" key="11">
    <source>
        <dbReference type="RuleBase" id="RU361149"/>
    </source>
</evidence>
<evidence type="ECO:0000256" key="12">
    <source>
        <dbReference type="SAM" id="MobiDB-lite"/>
    </source>
</evidence>
<dbReference type="GeneTree" id="ENSGT00940000164504"/>
<evidence type="ECO:0000256" key="1">
    <source>
        <dbReference type="ARBA" id="ARBA00004613"/>
    </source>
</evidence>
<keyword evidence="6" id="KW-0732">Signal</keyword>
<evidence type="ECO:0000256" key="8">
    <source>
        <dbReference type="ARBA" id="ARBA00023030"/>
    </source>
</evidence>
<keyword evidence="7" id="KW-0164">Citrullination</keyword>
<reference evidence="14 15" key="1">
    <citation type="submission" date="2012-03" db="EMBL/GenBank/DDBJ databases">
        <title>Whole Genome Assembly of Papio anubis.</title>
        <authorList>
            <person name="Liu Y.L."/>
            <person name="Abraham K.A."/>
            <person name="Akbar H.A."/>
            <person name="Ali S.A."/>
            <person name="Anosike U.A."/>
            <person name="Aqrawi P.A."/>
            <person name="Arias F.A."/>
            <person name="Attaway T.A."/>
            <person name="Awwad R.A."/>
            <person name="Babu C.B."/>
            <person name="Bandaranaike D.B."/>
            <person name="Battles P.B."/>
            <person name="Bell A.B."/>
            <person name="Beltran B.B."/>
            <person name="Berhane-Mersha D.B."/>
            <person name="Bess C.B."/>
            <person name="Bickham C.B."/>
            <person name="Bolden T.B."/>
            <person name="Carter K.C."/>
            <person name="Chau D.C."/>
            <person name="Chavez A.C."/>
            <person name="Clerc-Blankenburg K.C."/>
            <person name="Coyle M.C."/>
            <person name="Dao M.D."/>
            <person name="Davila M.L.D."/>
            <person name="Davy-Carroll L.D."/>
            <person name="Denson S.D."/>
            <person name="Dinh H.D."/>
            <person name="Fernandez S.F."/>
            <person name="Fernando P.F."/>
            <person name="Forbes L.F."/>
            <person name="Francis C.F."/>
            <person name="Francisco L.F."/>
            <person name="Fu Q.F."/>
            <person name="Garcia-Iii R.G."/>
            <person name="Garrett T.G."/>
            <person name="Gross S.G."/>
            <person name="Gubbala S.G."/>
            <person name="Hirani K.H."/>
            <person name="Hogues M.H."/>
            <person name="Hollins B.H."/>
            <person name="Jackson L.J."/>
            <person name="Javaid M.J."/>
            <person name="Jhangiani S.J."/>
            <person name="Johnson A.J."/>
            <person name="Johnson B.J."/>
            <person name="Jones J.J."/>
            <person name="Joshi V.J."/>
            <person name="Kalu J.K."/>
            <person name="Khan N.K."/>
            <person name="Korchina V.K."/>
            <person name="Kovar C.K."/>
            <person name="Lago L.L."/>
            <person name="Lara F.L."/>
            <person name="Le T.-K.L."/>
            <person name="Lee S.L."/>
            <person name="Legall-Iii F.L."/>
            <person name="Lemon S.L."/>
            <person name="Liu J.L."/>
            <person name="Liu Y.-S.L."/>
            <person name="Liyanage D.L."/>
            <person name="Lopez J.L."/>
            <person name="Lorensuhewa L.L."/>
            <person name="Mata R.M."/>
            <person name="Mathew T.M."/>
            <person name="Mercado C.M."/>
            <person name="Mercado I.M."/>
            <person name="Morales K.M."/>
            <person name="Morgan M.M."/>
            <person name="Munidasa M.M."/>
            <person name="Ngo D.N."/>
            <person name="Nguyen L.N."/>
            <person name="Nguyen T.N."/>
            <person name="Nguyen N.N."/>
            <person name="Obregon M.O."/>
            <person name="Okwuonu G.O."/>
            <person name="Ongeri F.O."/>
            <person name="Onwere C.O."/>
            <person name="Osifeso I.O."/>
            <person name="Parra A.P."/>
            <person name="Patil S.P."/>
            <person name="Perez A.P."/>
            <person name="Perez Y.P."/>
            <person name="Pham C.P."/>
            <person name="Pu L.-L.P."/>
            <person name="Puazo M.P."/>
            <person name="Quiroz J.Q."/>
            <person name="Rouhana J.R."/>
            <person name="Ruiz M.R."/>
            <person name="Ruiz S.-J.R."/>
            <person name="Saada N.S."/>
            <person name="Santibanez J.S."/>
            <person name="Scheel M.S."/>
            <person name="Schneider B.S."/>
            <person name="Simmons D.S."/>
            <person name="Sisson I.S."/>
            <person name="Tang L.-Y.T."/>
            <person name="Thornton R.T."/>
            <person name="Tisius J.T."/>
            <person name="Toledanes G.T."/>
            <person name="Trejos Z.T."/>
            <person name="Usmani K.U."/>
            <person name="Varghese R.V."/>
            <person name="Vattathil S.V."/>
            <person name="Vee V.V."/>
            <person name="Walker D.W."/>
            <person name="Weissenberger G.W."/>
            <person name="White C.W."/>
            <person name="Williams A.W."/>
            <person name="Woodworth J.W."/>
            <person name="Wright R.W."/>
            <person name="Zhu Y.Z."/>
            <person name="Han Y.H."/>
            <person name="Newsham I.N."/>
            <person name="Nazareth L.N."/>
            <person name="Worley K.W."/>
            <person name="Muzny D.M."/>
            <person name="Rogers J.R."/>
            <person name="Gibbs R.G."/>
        </authorList>
    </citation>
    <scope>NUCLEOTIDE SEQUENCE [LARGE SCALE GENOMIC DNA]</scope>
</reference>
<dbReference type="FunFam" id="2.40.50.40:FF:000004">
    <property type="entry name" value="C-X-C motif chemokine"/>
    <property type="match status" value="1"/>
</dbReference>
<organism evidence="14 15">
    <name type="scientific">Papio anubis</name>
    <name type="common">Olive baboon</name>
    <dbReference type="NCBI Taxonomy" id="9555"/>
    <lineage>
        <taxon>Eukaryota</taxon>
        <taxon>Metazoa</taxon>
        <taxon>Chordata</taxon>
        <taxon>Craniata</taxon>
        <taxon>Vertebrata</taxon>
        <taxon>Euteleostomi</taxon>
        <taxon>Mammalia</taxon>
        <taxon>Eutheria</taxon>
        <taxon>Euarchontoglires</taxon>
        <taxon>Primates</taxon>
        <taxon>Haplorrhini</taxon>
        <taxon>Catarrhini</taxon>
        <taxon>Cercopithecidae</taxon>
        <taxon>Cercopithecinae</taxon>
        <taxon>Papio</taxon>
    </lineage>
</organism>
<dbReference type="Proteomes" id="UP000028761">
    <property type="component" value="Chromosome 3"/>
</dbReference>
<keyword evidence="4 11" id="KW-0202">Cytokine</keyword>
<evidence type="ECO:0000256" key="9">
    <source>
        <dbReference type="ARBA" id="ARBA00023157"/>
    </source>
</evidence>
<evidence type="ECO:0000259" key="13">
    <source>
        <dbReference type="SMART" id="SM00199"/>
    </source>
</evidence>
<evidence type="ECO:0000256" key="3">
    <source>
        <dbReference type="ARBA" id="ARBA00022500"/>
    </source>
</evidence>
<dbReference type="SUPFAM" id="SSF54117">
    <property type="entry name" value="Interleukin 8-like chemokines"/>
    <property type="match status" value="1"/>
</dbReference>
<sequence length="272" mass="29651">LSSSKEVAPTLWWFSGIRPSSLSAPSPTHWDHQAPKIPPLRWYLQRWLPLSPHSRDPGQKANIPESQSPPELLWRARRGLHQWTPPPHPHTKCSTPGAGLSPSFRTQHGSGAPGISLAWELRAFQPQPCIKGVRGSQRLTEPGSQAPPRQLSRSSHSRQTRLLSPMARAALSAAPSNPPFLQVALLLLLLVATGRRAAGASVVTELRCQCLQTLQGIHPKNIQSVNVKAPGPHCAQTEVIATLKNGQKACLNPATPMVKKIIEKILNCDKSN</sequence>
<dbReference type="GO" id="GO:0006954">
    <property type="term" value="P:inflammatory response"/>
    <property type="evidence" value="ECO:0007669"/>
    <property type="project" value="UniProtKB-KW"/>
</dbReference>
<dbReference type="InterPro" id="IPR039809">
    <property type="entry name" value="Chemokine_b/g/d"/>
</dbReference>
<dbReference type="Ensembl" id="ENSPANT00000073998.1">
    <property type="protein sequence ID" value="ENSPANP00000059362.1"/>
    <property type="gene ID" value="ENSPANG00000046913.1"/>
</dbReference>
<evidence type="ECO:0000256" key="5">
    <source>
        <dbReference type="ARBA" id="ARBA00022525"/>
    </source>
</evidence>